<dbReference type="InterPro" id="IPR036259">
    <property type="entry name" value="MFS_trans_sf"/>
</dbReference>
<feature type="transmembrane region" description="Helical" evidence="7">
    <location>
        <begin position="322"/>
        <end position="341"/>
    </location>
</feature>
<dbReference type="InterPro" id="IPR020846">
    <property type="entry name" value="MFS_dom"/>
</dbReference>
<feature type="transmembrane region" description="Helical" evidence="7">
    <location>
        <begin position="60"/>
        <end position="78"/>
    </location>
</feature>
<dbReference type="PRINTS" id="PR01035">
    <property type="entry name" value="TCRTETA"/>
</dbReference>
<dbReference type="GO" id="GO:0022857">
    <property type="term" value="F:transmembrane transporter activity"/>
    <property type="evidence" value="ECO:0007669"/>
    <property type="project" value="InterPro"/>
</dbReference>
<organism evidence="9 10">
    <name type="scientific">Thermomonospora curvata (strain ATCC 19995 / DSM 43183 / JCM 3096 / KCTC 9072 / NBRC 15933 / NCIMB 10081 / Henssen B9)</name>
    <dbReference type="NCBI Taxonomy" id="471852"/>
    <lineage>
        <taxon>Bacteria</taxon>
        <taxon>Bacillati</taxon>
        <taxon>Actinomycetota</taxon>
        <taxon>Actinomycetes</taxon>
        <taxon>Streptosporangiales</taxon>
        <taxon>Thermomonosporaceae</taxon>
        <taxon>Thermomonospora</taxon>
    </lineage>
</organism>
<dbReference type="OrthoDB" id="4484751at2"/>
<dbReference type="PANTHER" id="PTHR42718:SF46">
    <property type="entry name" value="BLR6921 PROTEIN"/>
    <property type="match status" value="1"/>
</dbReference>
<evidence type="ECO:0000256" key="7">
    <source>
        <dbReference type="SAM" id="Phobius"/>
    </source>
</evidence>
<dbReference type="STRING" id="471852.Tcur_2262"/>
<evidence type="ECO:0000313" key="10">
    <source>
        <dbReference type="Proteomes" id="UP000001918"/>
    </source>
</evidence>
<feature type="transmembrane region" description="Helical" evidence="7">
    <location>
        <begin position="413"/>
        <end position="432"/>
    </location>
</feature>
<dbReference type="KEGG" id="tcu:Tcur_2262"/>
<dbReference type="AlphaFoldDB" id="D1A1Z0"/>
<feature type="transmembrane region" description="Helical" evidence="7">
    <location>
        <begin position="147"/>
        <end position="168"/>
    </location>
</feature>
<keyword evidence="5 7" id="KW-1133">Transmembrane helix</keyword>
<dbReference type="Gene3D" id="1.20.1250.20">
    <property type="entry name" value="MFS general substrate transporter like domains"/>
    <property type="match status" value="2"/>
</dbReference>
<keyword evidence="10" id="KW-1185">Reference proteome</keyword>
<comment type="subcellular location">
    <subcellularLocation>
        <location evidence="1">Cell membrane</location>
        <topology evidence="1">Multi-pass membrane protein</topology>
    </subcellularLocation>
</comment>
<feature type="transmembrane region" description="Helical" evidence="7">
    <location>
        <begin position="444"/>
        <end position="467"/>
    </location>
</feature>
<feature type="domain" description="Major facilitator superfamily (MFS) profile" evidence="8">
    <location>
        <begin position="24"/>
        <end position="473"/>
    </location>
</feature>
<feature type="transmembrane region" description="Helical" evidence="7">
    <location>
        <begin position="374"/>
        <end position="392"/>
    </location>
</feature>
<feature type="transmembrane region" description="Helical" evidence="7">
    <location>
        <begin position="90"/>
        <end position="109"/>
    </location>
</feature>
<keyword evidence="2" id="KW-0813">Transport</keyword>
<dbReference type="GO" id="GO:0005886">
    <property type="term" value="C:plasma membrane"/>
    <property type="evidence" value="ECO:0007669"/>
    <property type="project" value="UniProtKB-SubCell"/>
</dbReference>
<dbReference type="InterPro" id="IPR001958">
    <property type="entry name" value="Tet-R_TetA/multi-R_MdtG-like"/>
</dbReference>
<evidence type="ECO:0000256" key="3">
    <source>
        <dbReference type="ARBA" id="ARBA00022475"/>
    </source>
</evidence>
<evidence type="ECO:0000256" key="1">
    <source>
        <dbReference type="ARBA" id="ARBA00004651"/>
    </source>
</evidence>
<dbReference type="EMBL" id="CP001738">
    <property type="protein sequence ID" value="ACY97828.1"/>
    <property type="molecule type" value="Genomic_DNA"/>
</dbReference>
<feature type="transmembrane region" description="Helical" evidence="7">
    <location>
        <begin position="180"/>
        <end position="198"/>
    </location>
</feature>
<dbReference type="PROSITE" id="PS50850">
    <property type="entry name" value="MFS"/>
    <property type="match status" value="1"/>
</dbReference>
<keyword evidence="4 7" id="KW-0812">Transmembrane</keyword>
<sequence length="484" mass="48129">MAVTAPAASERAGSPAAGGRLALQLLALSAAGLVVSVQQTLVIPLLPRLMIAFDASVTEVTWVFTVSLLAGAVSTPLLSRFGDMYGKKPMILVALALQVAGSTLCALSGSLGPLVAGRALQGVSAAMIPLAIALIRDTFPPRRMAGAIGFVSATMGIGGTAGLIVTGLVAARTDSHRPVFWINVALAVAVLVLVAVCARDVGERPGGRPDLPGALLLAGWLVCLLLAISEGDAWGWGSPGVLGLFGGAAALCALWTAVEMRVRAPLVDVRLMASGRSLAANSAALLLGFAMFAGFTLSAQFIQTPEETGYGLGGSVLDVGLLSLPSTATMLATSLSCGRLVARLGAAYTLAGGAALTAASFAWLAVFNDGPGDVLVYSAIQGAGLGTAYGALGTLAVQHVPMDKSGIASGINSLLRVAGGSVGGAVTAAVLDARTPHGAIAPELGGYVACFLLAAVGAALAAGVALVRGLRDRSAPLAGAPKAP</sequence>
<evidence type="ECO:0000256" key="4">
    <source>
        <dbReference type="ARBA" id="ARBA00022692"/>
    </source>
</evidence>
<dbReference type="Proteomes" id="UP000001918">
    <property type="component" value="Chromosome"/>
</dbReference>
<dbReference type="eggNOG" id="COG0477">
    <property type="taxonomic scope" value="Bacteria"/>
</dbReference>
<accession>D1A1Z0</accession>
<reference evidence="9 10" key="1">
    <citation type="journal article" date="2011" name="Stand. Genomic Sci.">
        <title>Complete genome sequence of Thermomonospora curvata type strain (B9).</title>
        <authorList>
            <person name="Chertkov O."/>
            <person name="Sikorski J."/>
            <person name="Nolan M."/>
            <person name="Lapidus A."/>
            <person name="Lucas S."/>
            <person name="Del Rio T.G."/>
            <person name="Tice H."/>
            <person name="Cheng J.F."/>
            <person name="Goodwin L."/>
            <person name="Pitluck S."/>
            <person name="Liolios K."/>
            <person name="Ivanova N."/>
            <person name="Mavromatis K."/>
            <person name="Mikhailova N."/>
            <person name="Ovchinnikova G."/>
            <person name="Pati A."/>
            <person name="Chen A."/>
            <person name="Palaniappan K."/>
            <person name="Djao O.D."/>
            <person name="Land M."/>
            <person name="Hauser L."/>
            <person name="Chang Y.J."/>
            <person name="Jeffries C.D."/>
            <person name="Brettin T."/>
            <person name="Han C."/>
            <person name="Detter J.C."/>
            <person name="Rohde M."/>
            <person name="Goker M."/>
            <person name="Woyke T."/>
            <person name="Bristow J."/>
            <person name="Eisen J.A."/>
            <person name="Markowitz V."/>
            <person name="Hugenholtz P."/>
            <person name="Klenk H.P."/>
            <person name="Kyrpides N.C."/>
        </authorList>
    </citation>
    <scope>NUCLEOTIDE SEQUENCE [LARGE SCALE GENOMIC DNA]</scope>
    <source>
        <strain evidence="10">ATCC 19995 / DSM 43183 / JCM 3096 / KCTC 9072 / NBRC 15933 / NCIMB 10081 / Henssen B9</strain>
    </source>
</reference>
<keyword evidence="3" id="KW-1003">Cell membrane</keyword>
<dbReference type="InterPro" id="IPR011701">
    <property type="entry name" value="MFS"/>
</dbReference>
<dbReference type="PANTHER" id="PTHR42718">
    <property type="entry name" value="MAJOR FACILITATOR SUPERFAMILY MULTIDRUG TRANSPORTER MFSC"/>
    <property type="match status" value="1"/>
</dbReference>
<protein>
    <submittedName>
        <fullName evidence="9">Major facilitator superfamily MFS_1</fullName>
    </submittedName>
</protein>
<keyword evidence="6 7" id="KW-0472">Membrane</keyword>
<feature type="transmembrane region" description="Helical" evidence="7">
    <location>
        <begin position="210"/>
        <end position="228"/>
    </location>
</feature>
<evidence type="ECO:0000313" key="9">
    <source>
        <dbReference type="EMBL" id="ACY97828.1"/>
    </source>
</evidence>
<evidence type="ECO:0000256" key="6">
    <source>
        <dbReference type="ARBA" id="ARBA00023136"/>
    </source>
</evidence>
<feature type="transmembrane region" description="Helical" evidence="7">
    <location>
        <begin position="348"/>
        <end position="368"/>
    </location>
</feature>
<name>D1A1Z0_THECD</name>
<evidence type="ECO:0000259" key="8">
    <source>
        <dbReference type="PROSITE" id="PS50850"/>
    </source>
</evidence>
<dbReference type="HOGENOM" id="CLU_000960_28_3_11"/>
<feature type="transmembrane region" description="Helical" evidence="7">
    <location>
        <begin position="115"/>
        <end position="135"/>
    </location>
</feature>
<dbReference type="Pfam" id="PF07690">
    <property type="entry name" value="MFS_1"/>
    <property type="match status" value="1"/>
</dbReference>
<evidence type="ECO:0000256" key="5">
    <source>
        <dbReference type="ARBA" id="ARBA00022989"/>
    </source>
</evidence>
<proteinExistence type="predicted"/>
<feature type="transmembrane region" description="Helical" evidence="7">
    <location>
        <begin position="240"/>
        <end position="258"/>
    </location>
</feature>
<gene>
    <name evidence="9" type="ordered locus">Tcur_2262</name>
</gene>
<evidence type="ECO:0000256" key="2">
    <source>
        <dbReference type="ARBA" id="ARBA00022448"/>
    </source>
</evidence>
<feature type="transmembrane region" description="Helical" evidence="7">
    <location>
        <begin position="278"/>
        <end position="302"/>
    </location>
</feature>
<dbReference type="SUPFAM" id="SSF103473">
    <property type="entry name" value="MFS general substrate transporter"/>
    <property type="match status" value="1"/>
</dbReference>